<dbReference type="CDD" id="cd00174">
    <property type="entry name" value="SH3"/>
    <property type="match status" value="1"/>
</dbReference>
<evidence type="ECO:0000256" key="4">
    <source>
        <dbReference type="SAM" id="Phobius"/>
    </source>
</evidence>
<dbReference type="GO" id="GO:1902929">
    <property type="term" value="C:plasma membrane of growing cell tip"/>
    <property type="evidence" value="ECO:0007669"/>
    <property type="project" value="TreeGrafter"/>
</dbReference>
<dbReference type="STRING" id="599839.J4HUY1"/>
<dbReference type="HOGENOM" id="CLU_005863_1_0_1"/>
<dbReference type="Pfam" id="PF20843">
    <property type="entry name" value="Rax2_3"/>
    <property type="match status" value="1"/>
</dbReference>
<dbReference type="PANTHER" id="PTHR31778:SF2">
    <property type="entry name" value="BUD SITE SELECTION PROTEIN RAX2"/>
    <property type="match status" value="1"/>
</dbReference>
<evidence type="ECO:0000313" key="8">
    <source>
        <dbReference type="Proteomes" id="UP000006352"/>
    </source>
</evidence>
<feature type="signal peptide" evidence="5">
    <location>
        <begin position="1"/>
        <end position="22"/>
    </location>
</feature>
<organism evidence="7 8">
    <name type="scientific">Fibroporia radiculosa</name>
    <dbReference type="NCBI Taxonomy" id="599839"/>
    <lineage>
        <taxon>Eukaryota</taxon>
        <taxon>Fungi</taxon>
        <taxon>Dikarya</taxon>
        <taxon>Basidiomycota</taxon>
        <taxon>Agaricomycotina</taxon>
        <taxon>Agaricomycetes</taxon>
        <taxon>Polyporales</taxon>
        <taxon>Fibroporiaceae</taxon>
        <taxon>Fibroporia</taxon>
    </lineage>
</organism>
<dbReference type="SUPFAM" id="SSF50965">
    <property type="entry name" value="Galactose oxidase, central domain"/>
    <property type="match status" value="2"/>
</dbReference>
<dbReference type="InterPro" id="IPR048265">
    <property type="entry name" value="Rax2-like_third"/>
</dbReference>
<keyword evidence="4" id="KW-0472">Membrane</keyword>
<name>J4HUY1_9APHY</name>
<dbReference type="InParanoid" id="J4HUY1"/>
<dbReference type="PANTHER" id="PTHR31778">
    <property type="entry name" value="BUD SITE SELECTION PROTEIN RAX2"/>
    <property type="match status" value="1"/>
</dbReference>
<keyword evidence="8" id="KW-1185">Reference proteome</keyword>
<dbReference type="OrthoDB" id="2503993at2759"/>
<dbReference type="InterPro" id="IPR011043">
    <property type="entry name" value="Gal_Oxase/kelch_b-propeller"/>
</dbReference>
<evidence type="ECO:0000256" key="1">
    <source>
        <dbReference type="ARBA" id="ARBA00022443"/>
    </source>
</evidence>
<dbReference type="EMBL" id="HE796981">
    <property type="protein sequence ID" value="CCM00402.1"/>
    <property type="molecule type" value="Genomic_DNA"/>
</dbReference>
<dbReference type="Proteomes" id="UP000006352">
    <property type="component" value="Unassembled WGS sequence"/>
</dbReference>
<dbReference type="FunCoup" id="J4HUY1">
    <property type="interactions" value="6"/>
</dbReference>
<accession>J4HUY1</accession>
<dbReference type="Pfam" id="PF12768">
    <property type="entry name" value="Rax2"/>
    <property type="match status" value="1"/>
</dbReference>
<evidence type="ECO:0000256" key="5">
    <source>
        <dbReference type="SAM" id="SignalP"/>
    </source>
</evidence>
<evidence type="ECO:0000313" key="7">
    <source>
        <dbReference type="EMBL" id="CCM00402.1"/>
    </source>
</evidence>
<reference evidence="7 8" key="1">
    <citation type="journal article" date="2012" name="Appl. Environ. Microbiol.">
        <title>Short-read sequencing for genomic analysis of the brown rot fungus Fibroporia radiculosa.</title>
        <authorList>
            <person name="Tang J.D."/>
            <person name="Perkins A.D."/>
            <person name="Sonstegard T.S."/>
            <person name="Schroeder S.G."/>
            <person name="Burgess S.C."/>
            <person name="Diehl S.V."/>
        </authorList>
    </citation>
    <scope>NUCLEOTIDE SEQUENCE [LARGE SCALE GENOMIC DNA]</scope>
    <source>
        <strain evidence="7 8">TFFH 294</strain>
    </source>
</reference>
<keyword evidence="1 2" id="KW-0728">SH3 domain</keyword>
<dbReference type="RefSeq" id="XP_012179685.1">
    <property type="nucleotide sequence ID" value="XM_012324295.1"/>
</dbReference>
<gene>
    <name evidence="7" type="ORF">FIBRA_02432</name>
</gene>
<evidence type="ECO:0000256" key="2">
    <source>
        <dbReference type="PROSITE-ProRule" id="PRU00192"/>
    </source>
</evidence>
<dbReference type="GeneID" id="24095313"/>
<proteinExistence type="predicted"/>
<dbReference type="InterPro" id="IPR001452">
    <property type="entry name" value="SH3_domain"/>
</dbReference>
<keyword evidence="4" id="KW-0812">Transmembrane</keyword>
<dbReference type="InterPro" id="IPR024982">
    <property type="entry name" value="Rax2-like_C"/>
</dbReference>
<feature type="region of interest" description="Disordered" evidence="3">
    <location>
        <begin position="1315"/>
        <end position="1347"/>
    </location>
</feature>
<keyword evidence="4" id="KW-1133">Transmembrane helix</keyword>
<sequence>MGVCRLLCVLVASAFLFPSHNGALAGLPLVDFDRMGTVGITGSFAGLGLSDNNTISTVFDSSTATVLSRSADGSLTALGSTDVGGRIAAGCVLGDVYYIGGTFTTIGGVSANNVASYASATGSFSGLGSGGPDASVNALFCDVANNRVWVGGKFSSPGPSVAIWSPQSSQWSPPPFGGLSGAAAEVLSISPNYSSSGLFFSGSFITTFGNGSASLNATNNPNVPYSPGASPFSSSLVPIPLQNAQIIAEPSSTDPNYDNIDAILCPSGSDGPGHTWFAEDGDAAVITVRAFSLLSARGIRLGNTFLDGRGTTGFSVTTIPDNTVRTLSYIDPTTGANLTCTNPCPLLDTSSIPYQDFLFDEVLDITGFQLTLSQWQGAGPGLHILQLLSSGAFASAIASNNTESCYAPIASNVSFTGKWTQKEAATDIPATVEAVLVSTVSVGTTPPDSPSMTWMPYVSASGDYEVYMVIPGCTEFQDCALRTSVQVTVFPGGGLQPSVSTISQQNSEDESTLVYRGPIVPSSPDFVTTISMTLSAKPNGAGQNGEYELVAGDVQLVLTNANITGGIIGGGNATDVNSTNGFGLFEWPLTSKSTVNATSILSNATETSIDGIAFALFMAMGGDVSLTSGNSHISAVGQHSSGTVFIGGNFNLSSGSASGVANIVTFKDGVLTSLPSDGLNGAVTSLYIVEDMVYVGGAFDDTVSPSNAALKGVAMFDVQQNKWVSLGAGVNGVVTSLDYSDNLLLLTGNFTEVYAADASIGRSAMGFAAWNNGISSWANSGGFLVGNMTFVGNVSSVGDGQSQSQLIAGNVNVSAQYGSTGFVLVQNGAGGSPQVAPLGVQLDSVVPTTSVSNVQRRHSHLRRSAASWVPKINVLRLFRRETSPALAPLPAAPAPLAPAVLSGAFWTNSSSSQEMVILGGNFTFSSTSGSVYQNVAIYDNATASIKPLQGSQINGTVRDLLVQGDYLYIGGEFTLEGTNADGFAIYDLATEQWAMSGVEALQPSSGTSVVVRSVTTSPSQSNIIVVAGSFAQAGSIACRSICFYDASTEQWSALGNGIQGDVTSVSYAGDDWSTIIAAGSIALADNTPANVATFILSNSTWATMGDDSLPGPVTAVAVNDGNISSVFVAGRTSDGTSAFLYYWDGQVWAAVGSTLEPSTDVMQLIMVPLQNTHAANSIIQSDRMLMVSGYLADTSFGNASSALFDGETFIPYIVSETTSGLPGIVSGLVYSLASFSFTQTHFLATGVVILISIAIAAGIVFLLALIGILWTLFSRRDDKLVKYDAVDVPDDDDSTHRPSSLLAHINAATRTTILGDPLQHNQPTEKDRDNVAGPVDQDPFGPDGSNYVRAETPSDAVIGIMNGEETSRPAYARYSFDGVGEGELPLSVGQEIEVLDDGDAA</sequence>
<feature type="domain" description="SH3" evidence="6">
    <location>
        <begin position="1365"/>
        <end position="1401"/>
    </location>
</feature>
<dbReference type="PROSITE" id="PS50002">
    <property type="entry name" value="SH3"/>
    <property type="match status" value="1"/>
</dbReference>
<keyword evidence="5" id="KW-0732">Signal</keyword>
<protein>
    <recommendedName>
        <fullName evidence="6">SH3 domain-containing protein</fullName>
    </recommendedName>
</protein>
<evidence type="ECO:0000256" key="3">
    <source>
        <dbReference type="SAM" id="MobiDB-lite"/>
    </source>
</evidence>
<dbReference type="InterPro" id="IPR048266">
    <property type="entry name" value="Rax2-like_second"/>
</dbReference>
<evidence type="ECO:0000259" key="6">
    <source>
        <dbReference type="PROSITE" id="PS50002"/>
    </source>
</evidence>
<dbReference type="Pfam" id="PF20842">
    <property type="entry name" value="Rax2_2"/>
    <property type="match status" value="1"/>
</dbReference>
<feature type="chain" id="PRO_5003778344" description="SH3 domain-containing protein" evidence="5">
    <location>
        <begin position="23"/>
        <end position="1401"/>
    </location>
</feature>
<feature type="transmembrane region" description="Helical" evidence="4">
    <location>
        <begin position="1242"/>
        <end position="1273"/>
    </location>
</feature>